<gene>
    <name evidence="7" type="ORF">EVC62_11240</name>
</gene>
<dbReference type="InterPro" id="IPR029753">
    <property type="entry name" value="D-isomer_DH_CS"/>
</dbReference>
<evidence type="ECO:0000256" key="4">
    <source>
        <dbReference type="RuleBase" id="RU003719"/>
    </source>
</evidence>
<dbReference type="EMBL" id="CP035631">
    <property type="protein sequence ID" value="WFF43598.1"/>
    <property type="molecule type" value="Genomic_DNA"/>
</dbReference>
<dbReference type="Pfam" id="PF02826">
    <property type="entry name" value="2-Hacid_dh_C"/>
    <property type="match status" value="1"/>
</dbReference>
<evidence type="ECO:0000256" key="3">
    <source>
        <dbReference type="ARBA" id="ARBA00023027"/>
    </source>
</evidence>
<keyword evidence="8" id="KW-1185">Reference proteome</keyword>
<evidence type="ECO:0000256" key="2">
    <source>
        <dbReference type="ARBA" id="ARBA00023002"/>
    </source>
</evidence>
<reference evidence="7 8" key="1">
    <citation type="submission" date="2019-01" db="EMBL/GenBank/DDBJ databases">
        <title>Genome sequence of Salinicola endophyticus REST5.</title>
        <authorList>
            <person name="Nascimento F.X."/>
        </authorList>
    </citation>
    <scope>NUCLEOTIDE SEQUENCE [LARGE SCALE GENOMIC DNA]</scope>
    <source>
        <strain evidence="7 8">REST5</strain>
    </source>
</reference>
<dbReference type="SUPFAM" id="SSF51735">
    <property type="entry name" value="NAD(P)-binding Rossmann-fold domains"/>
    <property type="match status" value="1"/>
</dbReference>
<evidence type="ECO:0000313" key="7">
    <source>
        <dbReference type="EMBL" id="WFF43598.1"/>
    </source>
</evidence>
<sequence length="324" mass="33648">MLVTGPYLAEEARQHAEAAGYAVFHTPPYPTPEVLIEHIERHDPQGVVARMGQFGAEAIAAGRSLRVISKHGAGVDNIDVAAATRHGVQVIRAAGGNAVSVAEHAVALMFATVKRLLPLDSGMRAGRWEKAEFLGRELCGLRLGLVGGGAIAAAVVKIVQGLGLEVAIYDPYASDASIAALGAQRRETLEALLSRSDIVSLHCPLTETNAHLLNAETLALMPANSYVINTSRGGLIDEKALLAALDSGHIAGAGLDTFEREPPEGINPLAACDRVILTPHVAGVTAEAGTRVGVLAVSGIVDFLADKSLPPARLVNDIATAACP</sequence>
<protein>
    <submittedName>
        <fullName evidence="7">Hydroxyacid dehydrogenase</fullName>
    </submittedName>
</protein>
<dbReference type="PANTHER" id="PTHR42789:SF1">
    <property type="entry name" value="D-ISOMER SPECIFIC 2-HYDROXYACID DEHYDROGENASE FAMILY PROTEIN (AFU_ORTHOLOGUE AFUA_6G10090)"/>
    <property type="match status" value="1"/>
</dbReference>
<keyword evidence="2 4" id="KW-0560">Oxidoreductase</keyword>
<keyword evidence="3" id="KW-0520">NAD</keyword>
<dbReference type="Proteomes" id="UP001321526">
    <property type="component" value="Chromosome"/>
</dbReference>
<proteinExistence type="inferred from homology"/>
<comment type="similarity">
    <text evidence="1 4">Belongs to the D-isomer specific 2-hydroxyacid dehydrogenase family.</text>
</comment>
<feature type="domain" description="D-isomer specific 2-hydroxyacid dehydrogenase NAD-binding" evidence="6">
    <location>
        <begin position="106"/>
        <end position="282"/>
    </location>
</feature>
<evidence type="ECO:0000256" key="1">
    <source>
        <dbReference type="ARBA" id="ARBA00005854"/>
    </source>
</evidence>
<dbReference type="PROSITE" id="PS00670">
    <property type="entry name" value="D_2_HYDROXYACID_DH_2"/>
    <property type="match status" value="1"/>
</dbReference>
<dbReference type="InterPro" id="IPR050857">
    <property type="entry name" value="D-2-hydroxyacid_DH"/>
</dbReference>
<dbReference type="Pfam" id="PF00389">
    <property type="entry name" value="2-Hacid_dh"/>
    <property type="match status" value="1"/>
</dbReference>
<accession>A0ABY8FPI3</accession>
<dbReference type="InterPro" id="IPR036291">
    <property type="entry name" value="NAD(P)-bd_dom_sf"/>
</dbReference>
<dbReference type="CDD" id="cd12173">
    <property type="entry name" value="PGDH_4"/>
    <property type="match status" value="1"/>
</dbReference>
<dbReference type="PANTHER" id="PTHR42789">
    <property type="entry name" value="D-ISOMER SPECIFIC 2-HYDROXYACID DEHYDROGENASE FAMILY PROTEIN (AFU_ORTHOLOGUE AFUA_6G10090)"/>
    <property type="match status" value="1"/>
</dbReference>
<dbReference type="InterPro" id="IPR006139">
    <property type="entry name" value="D-isomer_2_OHA_DH_cat_dom"/>
</dbReference>
<feature type="domain" description="D-isomer specific 2-hydroxyacid dehydrogenase catalytic" evidence="5">
    <location>
        <begin position="7"/>
        <end position="309"/>
    </location>
</feature>
<evidence type="ECO:0000259" key="6">
    <source>
        <dbReference type="Pfam" id="PF02826"/>
    </source>
</evidence>
<evidence type="ECO:0000313" key="8">
    <source>
        <dbReference type="Proteomes" id="UP001321526"/>
    </source>
</evidence>
<dbReference type="PROSITE" id="PS00671">
    <property type="entry name" value="D_2_HYDROXYACID_DH_3"/>
    <property type="match status" value="1"/>
</dbReference>
<evidence type="ECO:0000259" key="5">
    <source>
        <dbReference type="Pfam" id="PF00389"/>
    </source>
</evidence>
<dbReference type="Gene3D" id="3.40.50.720">
    <property type="entry name" value="NAD(P)-binding Rossmann-like Domain"/>
    <property type="match status" value="2"/>
</dbReference>
<dbReference type="SUPFAM" id="SSF52283">
    <property type="entry name" value="Formate/glycerate dehydrogenase catalytic domain-like"/>
    <property type="match status" value="1"/>
</dbReference>
<organism evidence="7 8">
    <name type="scientific">Salinicola endophyticus</name>
    <dbReference type="NCBI Taxonomy" id="1949083"/>
    <lineage>
        <taxon>Bacteria</taxon>
        <taxon>Pseudomonadati</taxon>
        <taxon>Pseudomonadota</taxon>
        <taxon>Gammaproteobacteria</taxon>
        <taxon>Oceanospirillales</taxon>
        <taxon>Halomonadaceae</taxon>
        <taxon>Salinicola</taxon>
    </lineage>
</organism>
<dbReference type="InterPro" id="IPR006140">
    <property type="entry name" value="D-isomer_DH_NAD-bd"/>
</dbReference>
<name>A0ABY8FPI3_9GAMM</name>